<gene>
    <name evidence="6" type="ORF">N0K80_05050</name>
</gene>
<dbReference type="Pfam" id="PF03466">
    <property type="entry name" value="LysR_substrate"/>
    <property type="match status" value="1"/>
</dbReference>
<dbReference type="InterPro" id="IPR036388">
    <property type="entry name" value="WH-like_DNA-bd_sf"/>
</dbReference>
<proteinExistence type="inferred from homology"/>
<evidence type="ECO:0000256" key="3">
    <source>
        <dbReference type="ARBA" id="ARBA00023125"/>
    </source>
</evidence>
<dbReference type="Proteomes" id="UP001081467">
    <property type="component" value="Unassembled WGS sequence"/>
</dbReference>
<dbReference type="InterPro" id="IPR005119">
    <property type="entry name" value="LysR_subst-bd"/>
</dbReference>
<dbReference type="Gene3D" id="3.40.190.10">
    <property type="entry name" value="Periplasmic binding protein-like II"/>
    <property type="match status" value="2"/>
</dbReference>
<organism evidence="6 7">
    <name type="scientific">Dellaglioa carnosa</name>
    <dbReference type="NCBI Taxonomy" id="2995136"/>
    <lineage>
        <taxon>Bacteria</taxon>
        <taxon>Bacillati</taxon>
        <taxon>Bacillota</taxon>
        <taxon>Bacilli</taxon>
        <taxon>Lactobacillales</taxon>
        <taxon>Lactobacillaceae</taxon>
        <taxon>Dellaglioa</taxon>
    </lineage>
</organism>
<dbReference type="RefSeq" id="WP_269023986.1">
    <property type="nucleotide sequence ID" value="NZ_JANXKW010000003.1"/>
</dbReference>
<evidence type="ECO:0000313" key="7">
    <source>
        <dbReference type="Proteomes" id="UP001081467"/>
    </source>
</evidence>
<evidence type="ECO:0000256" key="4">
    <source>
        <dbReference type="ARBA" id="ARBA00023163"/>
    </source>
</evidence>
<reference evidence="6" key="1">
    <citation type="submission" date="2022-09" db="EMBL/GenBank/DDBJ databases">
        <title>Diversity of Dellaglioa algida.</title>
        <authorList>
            <person name="Matthias E."/>
            <person name="Werum V."/>
        </authorList>
    </citation>
    <scope>NUCLEOTIDE SEQUENCE</scope>
    <source>
        <strain evidence="6">TMW 2.2523</strain>
    </source>
</reference>
<protein>
    <submittedName>
        <fullName evidence="6">LysR family transcriptional regulator</fullName>
    </submittedName>
</protein>
<feature type="domain" description="HTH lysR-type" evidence="5">
    <location>
        <begin position="2"/>
        <end position="59"/>
    </location>
</feature>
<dbReference type="PROSITE" id="PS50931">
    <property type="entry name" value="HTH_LYSR"/>
    <property type="match status" value="1"/>
</dbReference>
<dbReference type="SUPFAM" id="SSF46785">
    <property type="entry name" value="Winged helix' DNA-binding domain"/>
    <property type="match status" value="1"/>
</dbReference>
<sequence>MMNIRDLEYYQQIINLRNFSKVANYFSVSQPTITTSMKRLEAELETTLIIRDQSHRQVLFTPSGEQFAEHVNIILGELKIANQEIEQLKNERVRFGLPPIIGTYYFPQIVGNLFKTGLMDHLDTVENGSQVLLHQLINGSLDMALLGSVEPIEDDRLIVRHFASKNFKIIVSKEHPLASRESVKFAELRNEKFIMQNEGFVHPIAFKELTTKNHFKPKIIYTTSDSQIIKKMVAENIGVGFLTELALDPSDNLVALPLSEQDQPKFLMSLVYRTSHILTPTQAKLIDVLIDPSI</sequence>
<dbReference type="InterPro" id="IPR050950">
    <property type="entry name" value="HTH-type_LysR_regulators"/>
</dbReference>
<dbReference type="Pfam" id="PF00126">
    <property type="entry name" value="HTH_1"/>
    <property type="match status" value="1"/>
</dbReference>
<keyword evidence="7" id="KW-1185">Reference proteome</keyword>
<keyword evidence="3" id="KW-0238">DNA-binding</keyword>
<name>A0ABT4JPI5_9LACO</name>
<evidence type="ECO:0000313" key="6">
    <source>
        <dbReference type="EMBL" id="MCZ2491523.1"/>
    </source>
</evidence>
<dbReference type="PANTHER" id="PTHR30419:SF8">
    <property type="entry name" value="NITROGEN ASSIMILATION TRANSCRIPTIONAL ACTIVATOR-RELATED"/>
    <property type="match status" value="1"/>
</dbReference>
<dbReference type="Gene3D" id="1.10.10.10">
    <property type="entry name" value="Winged helix-like DNA-binding domain superfamily/Winged helix DNA-binding domain"/>
    <property type="match status" value="1"/>
</dbReference>
<comment type="similarity">
    <text evidence="1">Belongs to the LysR transcriptional regulatory family.</text>
</comment>
<comment type="caution">
    <text evidence="6">The sequence shown here is derived from an EMBL/GenBank/DDBJ whole genome shotgun (WGS) entry which is preliminary data.</text>
</comment>
<dbReference type="SUPFAM" id="SSF53850">
    <property type="entry name" value="Periplasmic binding protein-like II"/>
    <property type="match status" value="1"/>
</dbReference>
<evidence type="ECO:0000259" key="5">
    <source>
        <dbReference type="PROSITE" id="PS50931"/>
    </source>
</evidence>
<dbReference type="PANTHER" id="PTHR30419">
    <property type="entry name" value="HTH-TYPE TRANSCRIPTIONAL REGULATOR YBHD"/>
    <property type="match status" value="1"/>
</dbReference>
<dbReference type="InterPro" id="IPR036390">
    <property type="entry name" value="WH_DNA-bd_sf"/>
</dbReference>
<keyword evidence="4" id="KW-0804">Transcription</keyword>
<accession>A0ABT4JPI5</accession>
<dbReference type="InterPro" id="IPR000847">
    <property type="entry name" value="LysR_HTH_N"/>
</dbReference>
<evidence type="ECO:0000256" key="1">
    <source>
        <dbReference type="ARBA" id="ARBA00009437"/>
    </source>
</evidence>
<evidence type="ECO:0000256" key="2">
    <source>
        <dbReference type="ARBA" id="ARBA00023015"/>
    </source>
</evidence>
<dbReference type="EMBL" id="JANXLI010000003">
    <property type="protein sequence ID" value="MCZ2491523.1"/>
    <property type="molecule type" value="Genomic_DNA"/>
</dbReference>
<keyword evidence="2" id="KW-0805">Transcription regulation</keyword>